<reference evidence="8" key="1">
    <citation type="journal article" date="2019" name="Int. J. Syst. Evol. Microbiol.">
        <title>The Global Catalogue of Microorganisms (GCM) 10K type strain sequencing project: providing services to taxonomists for standard genome sequencing and annotation.</title>
        <authorList>
            <consortium name="The Broad Institute Genomics Platform"/>
            <consortium name="The Broad Institute Genome Sequencing Center for Infectious Disease"/>
            <person name="Wu L."/>
            <person name="Ma J."/>
        </authorList>
    </citation>
    <scope>NUCLEOTIDE SEQUENCE [LARGE SCALE GENOMIC DNA]</scope>
    <source>
        <strain evidence="8">CCUG 62945</strain>
    </source>
</reference>
<dbReference type="Pfam" id="PF04376">
    <property type="entry name" value="ATE_N"/>
    <property type="match status" value="1"/>
</dbReference>
<comment type="similarity">
    <text evidence="4">Belongs to the R-transferase family. Bpt subfamily.</text>
</comment>
<dbReference type="PANTHER" id="PTHR21367:SF1">
    <property type="entry name" value="ARGINYL-TRNA--PROTEIN TRANSFERASE 1"/>
    <property type="match status" value="1"/>
</dbReference>
<dbReference type="InterPro" id="IPR030700">
    <property type="entry name" value="N-end_Aminoacyl_Trfase"/>
</dbReference>
<dbReference type="InterPro" id="IPR007471">
    <property type="entry name" value="N-end_Aminoacyl_Trfase_N"/>
</dbReference>
<dbReference type="NCBIfam" id="NF002341">
    <property type="entry name" value="PRK01305.1-1"/>
    <property type="match status" value="1"/>
</dbReference>
<sequence length="245" mass="28545">MNDSLRTRTTQLQFYTTATYECSYLDSQVARSQVAVPAELIDRHAYSQLVQHGFRRSGLFVYRPWCDHCKACVPVRLPVAQFKPDRAQRRAQKQHAGLQVRVLGLEYLESHYLLYQRYQMARHAGGGMDQDNREQYQNFILKSNVTSFLAEFSQDNEVQMVSLIDQLEDGISSVYTFYNPDLAGTSFGVFNILWQISLAKEMQLPYVYLGYWIDQCRKMAYKVRYKPIEGLLDGRWQSLPFASLF</sequence>
<dbReference type="InterPro" id="IPR007472">
    <property type="entry name" value="N-end_Aminoacyl_Trfase_C"/>
</dbReference>
<keyword evidence="2 4" id="KW-0808">Transferase</keyword>
<accession>A0ABW2R0N7</accession>
<feature type="domain" description="N-end rule aminoacyl transferase C-terminal" evidence="6">
    <location>
        <begin position="111"/>
        <end position="230"/>
    </location>
</feature>
<dbReference type="NCBIfam" id="NF002342">
    <property type="entry name" value="PRK01305.1-3"/>
    <property type="match status" value="1"/>
</dbReference>
<proteinExistence type="inferred from homology"/>
<comment type="catalytic activity">
    <reaction evidence="4">
        <text>N-terminal L-glutamyl-[protein] + L-leucyl-tRNA(Leu) = N-terminal L-leucyl-L-glutamyl-[protein] + tRNA(Leu) + H(+)</text>
        <dbReference type="Rhea" id="RHEA:50412"/>
        <dbReference type="Rhea" id="RHEA-COMP:9613"/>
        <dbReference type="Rhea" id="RHEA-COMP:9622"/>
        <dbReference type="Rhea" id="RHEA-COMP:12664"/>
        <dbReference type="Rhea" id="RHEA-COMP:12668"/>
        <dbReference type="ChEBI" id="CHEBI:15378"/>
        <dbReference type="ChEBI" id="CHEBI:64721"/>
        <dbReference type="ChEBI" id="CHEBI:78442"/>
        <dbReference type="ChEBI" id="CHEBI:78494"/>
        <dbReference type="ChEBI" id="CHEBI:133041"/>
        <dbReference type="EC" id="2.3.2.29"/>
    </reaction>
</comment>
<dbReference type="GO" id="GO:0004057">
    <property type="term" value="F:arginyl-tRNA--protein transferase activity"/>
    <property type="evidence" value="ECO:0007669"/>
    <property type="project" value="UniProtKB-EC"/>
</dbReference>
<name>A0ABW2R0N7_9NEIS</name>
<gene>
    <name evidence="4" type="primary">bpt</name>
    <name evidence="7" type="ORF">ACFQNF_13590</name>
</gene>
<dbReference type="RefSeq" id="WP_380188484.1">
    <property type="nucleotide sequence ID" value="NZ_JBHTBQ010000027.1"/>
</dbReference>
<organism evidence="7 8">
    <name type="scientific">Iodobacter arcticus</name>
    <dbReference type="NCBI Taxonomy" id="590593"/>
    <lineage>
        <taxon>Bacteria</taxon>
        <taxon>Pseudomonadati</taxon>
        <taxon>Pseudomonadota</taxon>
        <taxon>Betaproteobacteria</taxon>
        <taxon>Neisseriales</taxon>
        <taxon>Chitinibacteraceae</taxon>
        <taxon>Iodobacter</taxon>
    </lineage>
</organism>
<dbReference type="InterPro" id="IPR017138">
    <property type="entry name" value="Asp_Glu_LeuTrfase"/>
</dbReference>
<keyword evidence="8" id="KW-1185">Reference proteome</keyword>
<keyword evidence="1 4" id="KW-0963">Cytoplasm</keyword>
<evidence type="ECO:0000259" key="5">
    <source>
        <dbReference type="Pfam" id="PF04376"/>
    </source>
</evidence>
<dbReference type="NCBIfam" id="NF002346">
    <property type="entry name" value="PRK01305.2-3"/>
    <property type="match status" value="1"/>
</dbReference>
<evidence type="ECO:0000256" key="1">
    <source>
        <dbReference type="ARBA" id="ARBA00022490"/>
    </source>
</evidence>
<feature type="domain" description="N-end aminoacyl transferase N-terminal" evidence="5">
    <location>
        <begin position="20"/>
        <end position="90"/>
    </location>
</feature>
<evidence type="ECO:0000256" key="2">
    <source>
        <dbReference type="ARBA" id="ARBA00022679"/>
    </source>
</evidence>
<evidence type="ECO:0000259" key="6">
    <source>
        <dbReference type="Pfam" id="PF04377"/>
    </source>
</evidence>
<dbReference type="EC" id="2.3.2.29" evidence="4"/>
<keyword evidence="3 4" id="KW-0012">Acyltransferase</keyword>
<comment type="subcellular location">
    <subcellularLocation>
        <location evidence="4">Cytoplasm</location>
    </subcellularLocation>
</comment>
<dbReference type="PANTHER" id="PTHR21367">
    <property type="entry name" value="ARGININE-TRNA-PROTEIN TRANSFERASE 1"/>
    <property type="match status" value="1"/>
</dbReference>
<dbReference type="HAMAP" id="MF_00689">
    <property type="entry name" value="Bpt"/>
    <property type="match status" value="1"/>
</dbReference>
<dbReference type="EMBL" id="JBHTBQ010000027">
    <property type="protein sequence ID" value="MFC7420894.1"/>
    <property type="molecule type" value="Genomic_DNA"/>
</dbReference>
<comment type="catalytic activity">
    <reaction evidence="4">
        <text>N-terminal L-aspartyl-[protein] + L-leucyl-tRNA(Leu) = N-terminal L-leucyl-L-aspartyl-[protein] + tRNA(Leu) + H(+)</text>
        <dbReference type="Rhea" id="RHEA:50420"/>
        <dbReference type="Rhea" id="RHEA-COMP:9613"/>
        <dbReference type="Rhea" id="RHEA-COMP:9622"/>
        <dbReference type="Rhea" id="RHEA-COMP:12669"/>
        <dbReference type="Rhea" id="RHEA-COMP:12674"/>
        <dbReference type="ChEBI" id="CHEBI:15378"/>
        <dbReference type="ChEBI" id="CHEBI:64720"/>
        <dbReference type="ChEBI" id="CHEBI:78442"/>
        <dbReference type="ChEBI" id="CHEBI:78494"/>
        <dbReference type="ChEBI" id="CHEBI:133042"/>
        <dbReference type="EC" id="2.3.2.29"/>
    </reaction>
</comment>
<comment type="function">
    <text evidence="4">Functions in the N-end rule pathway of protein degradation where it conjugates Leu from its aminoacyl-tRNA to the N-termini of proteins containing an N-terminal aspartate or glutamate.</text>
</comment>
<dbReference type="Pfam" id="PF04377">
    <property type="entry name" value="ATE_C"/>
    <property type="match status" value="1"/>
</dbReference>
<evidence type="ECO:0000256" key="3">
    <source>
        <dbReference type="ARBA" id="ARBA00023315"/>
    </source>
</evidence>
<evidence type="ECO:0000256" key="4">
    <source>
        <dbReference type="HAMAP-Rule" id="MF_00689"/>
    </source>
</evidence>
<evidence type="ECO:0000313" key="8">
    <source>
        <dbReference type="Proteomes" id="UP001596473"/>
    </source>
</evidence>
<dbReference type="Proteomes" id="UP001596473">
    <property type="component" value="Unassembled WGS sequence"/>
</dbReference>
<comment type="caution">
    <text evidence="7">The sequence shown here is derived from an EMBL/GenBank/DDBJ whole genome shotgun (WGS) entry which is preliminary data.</text>
</comment>
<dbReference type="SUPFAM" id="SSF55729">
    <property type="entry name" value="Acyl-CoA N-acyltransferases (Nat)"/>
    <property type="match status" value="1"/>
</dbReference>
<dbReference type="InterPro" id="IPR016181">
    <property type="entry name" value="Acyl_CoA_acyltransferase"/>
</dbReference>
<dbReference type="PIRSF" id="PIRSF037208">
    <property type="entry name" value="ATE_pro_prd"/>
    <property type="match status" value="1"/>
</dbReference>
<protein>
    <recommendedName>
        <fullName evidence="4">Aspartate/glutamate leucyltransferase</fullName>
        <ecNumber evidence="4">2.3.2.29</ecNumber>
    </recommendedName>
</protein>
<evidence type="ECO:0000313" key="7">
    <source>
        <dbReference type="EMBL" id="MFC7420894.1"/>
    </source>
</evidence>